<dbReference type="Proteomes" id="UP001219518">
    <property type="component" value="Unassembled WGS sequence"/>
</dbReference>
<accession>A0AAE1H739</accession>
<proteinExistence type="predicted"/>
<evidence type="ECO:0000256" key="4">
    <source>
        <dbReference type="ARBA" id="ARBA00023054"/>
    </source>
</evidence>
<evidence type="ECO:0000313" key="8">
    <source>
        <dbReference type="EMBL" id="KAK3915376.1"/>
    </source>
</evidence>
<feature type="coiled-coil region" evidence="5">
    <location>
        <begin position="693"/>
        <end position="1096"/>
    </location>
</feature>
<keyword evidence="4 5" id="KW-0175">Coiled coil</keyword>
<feature type="coiled-coil region" evidence="5">
    <location>
        <begin position="350"/>
        <end position="377"/>
    </location>
</feature>
<evidence type="ECO:0000259" key="7">
    <source>
        <dbReference type="PROSITE" id="PS50913"/>
    </source>
</evidence>
<evidence type="ECO:0000313" key="9">
    <source>
        <dbReference type="Proteomes" id="UP001219518"/>
    </source>
</evidence>
<feature type="coiled-coil region" evidence="5">
    <location>
        <begin position="254"/>
        <end position="314"/>
    </location>
</feature>
<dbReference type="InterPro" id="IPR051841">
    <property type="entry name" value="MT-Golgi_org_protein"/>
</dbReference>
<dbReference type="PANTHER" id="PTHR18902:SF25">
    <property type="entry name" value="GRIP AND COILED-COIL DOMAIN-CONTAINING PROTEIN 2"/>
    <property type="match status" value="1"/>
</dbReference>
<feature type="domain" description="GRIP" evidence="7">
    <location>
        <begin position="1325"/>
        <end position="1375"/>
    </location>
</feature>
<dbReference type="PANTHER" id="PTHR18902">
    <property type="entry name" value="NUCLEAR MITOTIC APPARATUS PROTEIN 1-RELATED"/>
    <property type="match status" value="1"/>
</dbReference>
<keyword evidence="2" id="KW-0963">Cytoplasm</keyword>
<reference evidence="8" key="2">
    <citation type="journal article" date="2023" name="BMC Genomics">
        <title>Pest status, molecular evolution, and epigenetic factors derived from the genome assembly of Frankliniella fusca, a thysanopteran phytovirus vector.</title>
        <authorList>
            <person name="Catto M.A."/>
            <person name="Labadie P.E."/>
            <person name="Jacobson A.L."/>
            <person name="Kennedy G.G."/>
            <person name="Srinivasan R."/>
            <person name="Hunt B.G."/>
        </authorList>
    </citation>
    <scope>NUCLEOTIDE SEQUENCE</scope>
    <source>
        <strain evidence="8">PL_HMW_Pooled</strain>
    </source>
</reference>
<evidence type="ECO:0000256" key="2">
    <source>
        <dbReference type="ARBA" id="ARBA00022490"/>
    </source>
</evidence>
<comment type="caution">
    <text evidence="8">The sequence shown here is derived from an EMBL/GenBank/DDBJ whole genome shotgun (WGS) entry which is preliminary data.</text>
</comment>
<reference evidence="8" key="1">
    <citation type="submission" date="2021-07" db="EMBL/GenBank/DDBJ databases">
        <authorList>
            <person name="Catto M.A."/>
            <person name="Jacobson A."/>
            <person name="Kennedy G."/>
            <person name="Labadie P."/>
            <person name="Hunt B.G."/>
            <person name="Srinivasan R."/>
        </authorList>
    </citation>
    <scope>NUCLEOTIDE SEQUENCE</scope>
    <source>
        <strain evidence="8">PL_HMW_Pooled</strain>
        <tissue evidence="8">Head</tissue>
    </source>
</reference>
<evidence type="ECO:0000256" key="1">
    <source>
        <dbReference type="ARBA" id="ARBA00004496"/>
    </source>
</evidence>
<feature type="region of interest" description="Disordered" evidence="6">
    <location>
        <begin position="1170"/>
        <end position="1191"/>
    </location>
</feature>
<protein>
    <submittedName>
        <fullName evidence="8">GRIP and coiled-coil domain-containing protein 2</fullName>
    </submittedName>
</protein>
<dbReference type="GO" id="GO:0005737">
    <property type="term" value="C:cytoplasm"/>
    <property type="evidence" value="ECO:0007669"/>
    <property type="project" value="UniProtKB-SubCell"/>
</dbReference>
<dbReference type="Pfam" id="PF01465">
    <property type="entry name" value="GRIP"/>
    <property type="match status" value="1"/>
</dbReference>
<gene>
    <name evidence="8" type="ORF">KUF71_024652</name>
</gene>
<dbReference type="PROSITE" id="PS50913">
    <property type="entry name" value="GRIP"/>
    <property type="match status" value="1"/>
</dbReference>
<dbReference type="Gene3D" id="1.10.220.60">
    <property type="entry name" value="GRIP domain"/>
    <property type="match status" value="1"/>
</dbReference>
<feature type="coiled-coil region" evidence="5">
    <location>
        <begin position="1288"/>
        <end position="1325"/>
    </location>
</feature>
<organism evidence="8 9">
    <name type="scientific">Frankliniella fusca</name>
    <dbReference type="NCBI Taxonomy" id="407009"/>
    <lineage>
        <taxon>Eukaryota</taxon>
        <taxon>Metazoa</taxon>
        <taxon>Ecdysozoa</taxon>
        <taxon>Arthropoda</taxon>
        <taxon>Hexapoda</taxon>
        <taxon>Insecta</taxon>
        <taxon>Pterygota</taxon>
        <taxon>Neoptera</taxon>
        <taxon>Paraneoptera</taxon>
        <taxon>Thysanoptera</taxon>
        <taxon>Terebrantia</taxon>
        <taxon>Thripoidea</taxon>
        <taxon>Thripidae</taxon>
        <taxon>Frankliniella</taxon>
    </lineage>
</organism>
<dbReference type="EMBL" id="JAHWGI010000428">
    <property type="protein sequence ID" value="KAK3915376.1"/>
    <property type="molecule type" value="Genomic_DNA"/>
</dbReference>
<feature type="coiled-coil region" evidence="5">
    <location>
        <begin position="571"/>
        <end position="657"/>
    </location>
</feature>
<dbReference type="SMART" id="SM00755">
    <property type="entry name" value="Grip"/>
    <property type="match status" value="1"/>
</dbReference>
<evidence type="ECO:0000256" key="3">
    <source>
        <dbReference type="ARBA" id="ARBA00022553"/>
    </source>
</evidence>
<keyword evidence="3" id="KW-0597">Phosphoprotein</keyword>
<feature type="compositionally biased region" description="Low complexity" evidence="6">
    <location>
        <begin position="1180"/>
        <end position="1191"/>
    </location>
</feature>
<evidence type="ECO:0000256" key="6">
    <source>
        <dbReference type="SAM" id="MobiDB-lite"/>
    </source>
</evidence>
<feature type="coiled-coil region" evidence="5">
    <location>
        <begin position="43"/>
        <end position="98"/>
    </location>
</feature>
<feature type="coiled-coil region" evidence="5">
    <location>
        <begin position="415"/>
        <end position="530"/>
    </location>
</feature>
<dbReference type="SUPFAM" id="SSF57997">
    <property type="entry name" value="Tropomyosin"/>
    <property type="match status" value="1"/>
</dbReference>
<keyword evidence="9" id="KW-1185">Reference proteome</keyword>
<comment type="subcellular location">
    <subcellularLocation>
        <location evidence="1">Cytoplasm</location>
    </subcellularLocation>
</comment>
<sequence>MNTPEADDSQSIRKTPIERLSHEELVKKYRQAILIAQKAKESKSEFLKHIAQQEDLVRSLEEKLKKCEIDKKAEADLRLMLEAELKNVRDSLESAQGKGSTTLPDVSANEKLKLDIERFCSDNAQLASELETSKVKIVTQETELLKVKEELGEVSDLKAQLEKVIEAKENETKILQDTLNTEKETFEKCHQELCQKLKYFEESLEREHEQRNDAELKVKQDILNLEDLLKKKDEDLRLQELSINEQKLQCCTLERELEEKKSLLEESCEKIAELRLQLTKYEEIINSKPTDEAVEQLTAQNSKLEKDLVQRNDELCVKTETLNQCLIEQQEMRNKLVEIETLSSKYASEVKLLQLENSDLSQKVLSLQTEISELNCQLVDYKKIMEDKAVDDTTDRLTSENTNLLHEIASKNKEITLKEDLVQQITSELQQMKEDHSKTKSELFSKVNNLEQENNNLSEQILSLENAKEKLNSLLHEMQEEVKEKQLCLCNMQEQLEKALATVTEKQEHIVKLEALIAQLESEIETQKQQDINECSELCSKEKTKLQYQVRERDDKLSKISAEMSQISSELSKLKGTCTSLETEKQELIQKLADTCDMLEKKESEVGEMKQKFTDKEEFKEKVHVLQNTLGEKESIIQELEQEIFKLRDAAANESTNTEISSTFSLSRAEEMSRMKDLEDSFEDKYTKLRVVAVKLKKRVTDLTQTLETERSKATAEKLELQTKLSQLAAHAKTVQTLQSEVDRLQDLLEEQKRAQQQLNKDLESAVKEAASKKFELASVQEELSQAINDKKGLQTSLASLESCLSQTETVQTEMEKLRKELKEKDLSLEAANEEKKKLSEQLEKVCADAKKKSVLSLEMADMEKSVTELNRQLSAERERLKKSESDLEQAHSLLLNFESQCKKFQENLTEKEEIIIELKELLNKANGKAENLNLRCRENEETIEQLSSQLERERSNIEELNIQYSDLAAKEAQTKESARLQIEALGRQVFQLEEQCSSLNDNNKAVEDELSTLKKEFENYKVRAQSVLRQSAKQEDRSLSASTVHDAEELEVEVERLRVSISNLKDNLKQTTSQLQAMQQEVNVEREEKMRAVKQAQSSKESCVQAVERLHVAEERLSVAAEEAKQAKLHSDMLIQCYKQQIEDLKTTHQKKVASLTEQIENLQMSIKSTSTAPENERAPSAQSAASPVSEWTTQIPNVVNADSDLAIRLSSLHREEGEGSESVDSFPSRRISVTNQDRRHELVPLDKLLSSTTYPEDEMREVGRANSSDLNVDLLQSKLCACESRAAHLTALLSEAESDAARLSELNSVLKEEIRRQQRSEERAQHAHNLEYLKNIVVKFITLQNGDERQRLVPVLNTILKLSPEEANLIDSAAKGASPANSAARGWGSYLPLPGWTGS</sequence>
<dbReference type="InterPro" id="IPR000237">
    <property type="entry name" value="GRIP_dom"/>
</dbReference>
<feature type="coiled-coil region" evidence="5">
    <location>
        <begin position="147"/>
        <end position="185"/>
    </location>
</feature>
<evidence type="ECO:0000256" key="5">
    <source>
        <dbReference type="SAM" id="Coils"/>
    </source>
</evidence>
<name>A0AAE1H739_9NEOP</name>